<dbReference type="EMBL" id="LWDP01000053">
    <property type="protein sequence ID" value="ORD93709.1"/>
    <property type="molecule type" value="Genomic_DNA"/>
</dbReference>
<dbReference type="PROSITE" id="PS50103">
    <property type="entry name" value="ZF_C3H1"/>
    <property type="match status" value="1"/>
</dbReference>
<dbReference type="VEuPathDB" id="MicrosporidiaDB:ECANGB1_1725"/>
<name>A0A1Y1S5K9_9MICR</name>
<accession>A0A1Y1S5K9</accession>
<dbReference type="Pfam" id="PF15663">
    <property type="entry name" value="zf-CCCH_3"/>
    <property type="match status" value="1"/>
</dbReference>
<dbReference type="InterPro" id="IPR000571">
    <property type="entry name" value="Znf_CCCH"/>
</dbReference>
<proteinExistence type="predicted"/>
<protein>
    <submittedName>
        <fullName evidence="3">ZC11A</fullName>
    </submittedName>
</protein>
<keyword evidence="1" id="KW-0862">Zinc</keyword>
<organism evidence="3 4">
    <name type="scientific">Enterospora canceri</name>
    <dbReference type="NCBI Taxonomy" id="1081671"/>
    <lineage>
        <taxon>Eukaryota</taxon>
        <taxon>Fungi</taxon>
        <taxon>Fungi incertae sedis</taxon>
        <taxon>Microsporidia</taxon>
        <taxon>Enterocytozoonidae</taxon>
        <taxon>Enterospora</taxon>
    </lineage>
</organism>
<evidence type="ECO:0000313" key="3">
    <source>
        <dbReference type="EMBL" id="ORD93709.1"/>
    </source>
</evidence>
<sequence>MRTKKLPRRKQNKLDKIEDCYYFLYSTCQRGQECGFRHNLLSKQCNILCDEWDRTGSCREECPLRHSRYHLKKSRVDEMCYWENHGGCKKRFCEFKHENEEKDEWKRGEIQDLNEVRREKNEIVAETQVDPEEFETERRKKRRAKIENSKIKKAKQIMARKLKRDMKGMDAGTRLNFERVLNLIEGKKSEDDDDAELRELEDLCK</sequence>
<evidence type="ECO:0000259" key="2">
    <source>
        <dbReference type="PROSITE" id="PS50103"/>
    </source>
</evidence>
<dbReference type="SMART" id="SM00356">
    <property type="entry name" value="ZnF_C3H1"/>
    <property type="match status" value="3"/>
</dbReference>
<dbReference type="Gene3D" id="4.10.1000.10">
    <property type="entry name" value="Zinc finger, CCCH-type"/>
    <property type="match status" value="1"/>
</dbReference>
<dbReference type="Proteomes" id="UP000192639">
    <property type="component" value="Unassembled WGS sequence"/>
</dbReference>
<reference evidence="3 4" key="1">
    <citation type="journal article" date="2017" name="Environ. Microbiol.">
        <title>Decay of the glycolytic pathway and adaptation to intranuclear parasitism within Enterocytozoonidae microsporidia.</title>
        <authorList>
            <person name="Wiredu Boakye D."/>
            <person name="Jaroenlak P."/>
            <person name="Prachumwat A."/>
            <person name="Williams T.A."/>
            <person name="Bateman K.S."/>
            <person name="Itsathitphaisarn O."/>
            <person name="Sritunyalucksana K."/>
            <person name="Paszkiewicz K.H."/>
            <person name="Moore K.A."/>
            <person name="Stentiford G.D."/>
            <person name="Williams B.A."/>
        </authorList>
    </citation>
    <scope>NUCLEOTIDE SEQUENCE [LARGE SCALE GENOMIC DNA]</scope>
    <source>
        <strain evidence="3 4">GB1</strain>
    </source>
</reference>
<dbReference type="AlphaFoldDB" id="A0A1Y1S5K9"/>
<keyword evidence="4" id="KW-1185">Reference proteome</keyword>
<keyword evidence="1" id="KW-0479">Metal-binding</keyword>
<feature type="zinc finger region" description="C3H1-type" evidence="1">
    <location>
        <begin position="14"/>
        <end position="41"/>
    </location>
</feature>
<evidence type="ECO:0000313" key="4">
    <source>
        <dbReference type="Proteomes" id="UP000192639"/>
    </source>
</evidence>
<keyword evidence="1" id="KW-0863">Zinc-finger</keyword>
<evidence type="ECO:0000256" key="1">
    <source>
        <dbReference type="PROSITE-ProRule" id="PRU00723"/>
    </source>
</evidence>
<comment type="caution">
    <text evidence="3">The sequence shown here is derived from an EMBL/GenBank/DDBJ whole genome shotgun (WGS) entry which is preliminary data.</text>
</comment>
<dbReference type="GO" id="GO:0008270">
    <property type="term" value="F:zinc ion binding"/>
    <property type="evidence" value="ECO:0007669"/>
    <property type="project" value="UniProtKB-KW"/>
</dbReference>
<dbReference type="OrthoDB" id="5395350at2759"/>
<gene>
    <name evidence="3" type="primary">ZC11A</name>
    <name evidence="3" type="ORF">ECANGB1_1725</name>
</gene>
<feature type="domain" description="C3H1-type" evidence="2">
    <location>
        <begin position="14"/>
        <end position="41"/>
    </location>
</feature>
<dbReference type="InterPro" id="IPR041686">
    <property type="entry name" value="Znf-CCCH_3"/>
</dbReference>